<evidence type="ECO:0000313" key="2">
    <source>
        <dbReference type="Proteomes" id="UP000075260"/>
    </source>
</evidence>
<dbReference type="AlphaFoldDB" id="A0A150QSB5"/>
<sequence>MQGRTAPSVPEGVGLLELTRARIEPMVRGLFPAREHDAVLGVLESSIVFLTPHNIETLLAEVTWPGSAWTLANERRRALDELANGSMPPDERVDAEGYLDILAEAVASRNGWRHILERCAPERRP</sequence>
<dbReference type="EMBL" id="JEMA01000372">
    <property type="protein sequence ID" value="KYF70873.1"/>
    <property type="molecule type" value="Genomic_DNA"/>
</dbReference>
<reference evidence="1 2" key="1">
    <citation type="submission" date="2014-02" db="EMBL/GenBank/DDBJ databases">
        <title>The small core and large imbalanced accessory genome model reveals a collaborative survival strategy of Sorangium cellulosum strains in nature.</title>
        <authorList>
            <person name="Han K."/>
            <person name="Peng R."/>
            <person name="Blom J."/>
            <person name="Li Y.-Z."/>
        </authorList>
    </citation>
    <scope>NUCLEOTIDE SEQUENCE [LARGE SCALE GENOMIC DNA]</scope>
    <source>
        <strain evidence="1 2">So0008-312</strain>
    </source>
</reference>
<comment type="caution">
    <text evidence="1">The sequence shown here is derived from an EMBL/GenBank/DDBJ whole genome shotgun (WGS) entry which is preliminary data.</text>
</comment>
<accession>A0A150QSB5</accession>
<protein>
    <submittedName>
        <fullName evidence="1">Uncharacterized protein</fullName>
    </submittedName>
</protein>
<evidence type="ECO:0000313" key="1">
    <source>
        <dbReference type="EMBL" id="KYF70873.1"/>
    </source>
</evidence>
<proteinExistence type="predicted"/>
<name>A0A150QSB5_SORCE</name>
<dbReference type="Proteomes" id="UP000075260">
    <property type="component" value="Unassembled WGS sequence"/>
</dbReference>
<gene>
    <name evidence="1" type="ORF">BE15_30675</name>
</gene>
<organism evidence="1 2">
    <name type="scientific">Sorangium cellulosum</name>
    <name type="common">Polyangium cellulosum</name>
    <dbReference type="NCBI Taxonomy" id="56"/>
    <lineage>
        <taxon>Bacteria</taxon>
        <taxon>Pseudomonadati</taxon>
        <taxon>Myxococcota</taxon>
        <taxon>Polyangia</taxon>
        <taxon>Polyangiales</taxon>
        <taxon>Polyangiaceae</taxon>
        <taxon>Sorangium</taxon>
    </lineage>
</organism>